<proteinExistence type="predicted"/>
<feature type="compositionally biased region" description="Gly residues" evidence="1">
    <location>
        <begin position="38"/>
        <end position="55"/>
    </location>
</feature>
<dbReference type="GO" id="GO:0043025">
    <property type="term" value="C:neuronal cell body"/>
    <property type="evidence" value="ECO:0007669"/>
    <property type="project" value="TreeGrafter"/>
</dbReference>
<keyword evidence="2" id="KW-0812">Transmembrane</keyword>
<dbReference type="Proteomes" id="UP000694523">
    <property type="component" value="Unplaced"/>
</dbReference>
<dbReference type="InterPro" id="IPR032763">
    <property type="entry name" value="RIC3_N"/>
</dbReference>
<feature type="domain" description="Resistance to inhibitors of cholinesterase protein 3 N-terminal" evidence="3">
    <location>
        <begin position="11"/>
        <end position="108"/>
    </location>
</feature>
<keyword evidence="2" id="KW-1133">Transmembrane helix</keyword>
<evidence type="ECO:0000259" key="3">
    <source>
        <dbReference type="Pfam" id="PF15361"/>
    </source>
</evidence>
<dbReference type="AlphaFoldDB" id="A0A8C6TUB5"/>
<evidence type="ECO:0000313" key="4">
    <source>
        <dbReference type="Ensembl" id="ENSNMLP00000025345.1"/>
    </source>
</evidence>
<name>A0A8C6TUB5_9GOBI</name>
<keyword evidence="2" id="KW-0472">Membrane</keyword>
<reference evidence="4" key="2">
    <citation type="submission" date="2025-09" db="UniProtKB">
        <authorList>
            <consortium name="Ensembl"/>
        </authorList>
    </citation>
    <scope>IDENTIFICATION</scope>
</reference>
<feature type="region of interest" description="Disordered" evidence="1">
    <location>
        <begin position="93"/>
        <end position="113"/>
    </location>
</feature>
<organism evidence="4 5">
    <name type="scientific">Neogobius melanostomus</name>
    <name type="common">round goby</name>
    <dbReference type="NCBI Taxonomy" id="47308"/>
    <lineage>
        <taxon>Eukaryota</taxon>
        <taxon>Metazoa</taxon>
        <taxon>Chordata</taxon>
        <taxon>Craniata</taxon>
        <taxon>Vertebrata</taxon>
        <taxon>Euteleostomi</taxon>
        <taxon>Actinopterygii</taxon>
        <taxon>Neopterygii</taxon>
        <taxon>Teleostei</taxon>
        <taxon>Neoteleostei</taxon>
        <taxon>Acanthomorphata</taxon>
        <taxon>Gobiaria</taxon>
        <taxon>Gobiiformes</taxon>
        <taxon>Gobioidei</taxon>
        <taxon>Gobiidae</taxon>
        <taxon>Benthophilinae</taxon>
        <taxon>Neogobiini</taxon>
        <taxon>Neogobius</taxon>
    </lineage>
</organism>
<dbReference type="PANTHER" id="PTHR21723">
    <property type="entry name" value="RESISTANCE TO INHIBITORS OF CHOLINESTERASE PROTEIN 3 RIC3"/>
    <property type="match status" value="1"/>
</dbReference>
<reference evidence="4" key="1">
    <citation type="submission" date="2025-08" db="UniProtKB">
        <authorList>
            <consortium name="Ensembl"/>
        </authorList>
    </citation>
    <scope>IDENTIFICATION</scope>
</reference>
<dbReference type="GO" id="GO:0007271">
    <property type="term" value="P:synaptic transmission, cholinergic"/>
    <property type="evidence" value="ECO:0007669"/>
    <property type="project" value="TreeGrafter"/>
</dbReference>
<protein>
    <recommendedName>
        <fullName evidence="3">Resistance to inhibitors of cholinesterase protein 3 N-terminal domain-containing protein</fullName>
    </recommendedName>
</protein>
<dbReference type="InterPro" id="IPR026160">
    <property type="entry name" value="Ric3"/>
</dbReference>
<feature type="compositionally biased region" description="Basic and acidic residues" evidence="1">
    <location>
        <begin position="24"/>
        <end position="37"/>
    </location>
</feature>
<sequence length="120" mass="12712">MRIFKDAFPVSGRGQFPPMMQRHVTPDLRGQRGHGEVRGTGSGGAGSGGGGAGTGSGLGGKSNLAAQIIPVYGFGILLYILYILFKLNKRDENAKKRHKATKNPDKTASKIRQQCVATSV</sequence>
<feature type="region of interest" description="Disordered" evidence="1">
    <location>
        <begin position="14"/>
        <end position="55"/>
    </location>
</feature>
<dbReference type="GO" id="GO:0045202">
    <property type="term" value="C:synapse"/>
    <property type="evidence" value="ECO:0007669"/>
    <property type="project" value="GOC"/>
</dbReference>
<dbReference type="Ensembl" id="ENSNMLT00000028344.1">
    <property type="protein sequence ID" value="ENSNMLP00000025345.1"/>
    <property type="gene ID" value="ENSNMLG00000016219.1"/>
</dbReference>
<keyword evidence="5" id="KW-1185">Reference proteome</keyword>
<dbReference type="GO" id="GO:0034394">
    <property type="term" value="P:protein localization to cell surface"/>
    <property type="evidence" value="ECO:0007669"/>
    <property type="project" value="TreeGrafter"/>
</dbReference>
<accession>A0A8C6TUB5</accession>
<dbReference type="Pfam" id="PF15361">
    <property type="entry name" value="RIC3"/>
    <property type="match status" value="1"/>
</dbReference>
<feature type="transmembrane region" description="Helical" evidence="2">
    <location>
        <begin position="64"/>
        <end position="85"/>
    </location>
</feature>
<evidence type="ECO:0000313" key="5">
    <source>
        <dbReference type="Proteomes" id="UP000694523"/>
    </source>
</evidence>
<evidence type="ECO:0000256" key="2">
    <source>
        <dbReference type="SAM" id="Phobius"/>
    </source>
</evidence>
<dbReference type="PANTHER" id="PTHR21723:SF4">
    <property type="entry name" value="ZGC:92489"/>
    <property type="match status" value="1"/>
</dbReference>
<evidence type="ECO:0000256" key="1">
    <source>
        <dbReference type="SAM" id="MobiDB-lite"/>
    </source>
</evidence>
<dbReference type="GO" id="GO:0043005">
    <property type="term" value="C:neuron projection"/>
    <property type="evidence" value="ECO:0007669"/>
    <property type="project" value="TreeGrafter"/>
</dbReference>